<keyword evidence="2" id="KW-1185">Reference proteome</keyword>
<organism evidence="1 2">
    <name type="scientific">Zalaria obscura</name>
    <dbReference type="NCBI Taxonomy" id="2024903"/>
    <lineage>
        <taxon>Eukaryota</taxon>
        <taxon>Fungi</taxon>
        <taxon>Dikarya</taxon>
        <taxon>Ascomycota</taxon>
        <taxon>Pezizomycotina</taxon>
        <taxon>Dothideomycetes</taxon>
        <taxon>Dothideomycetidae</taxon>
        <taxon>Dothideales</taxon>
        <taxon>Zalariaceae</taxon>
        <taxon>Zalaria</taxon>
    </lineage>
</organism>
<reference evidence="1" key="1">
    <citation type="submission" date="2024-02" db="EMBL/GenBank/DDBJ databases">
        <title>Metagenome Assembled Genome of Zalaria obscura JY119.</title>
        <authorList>
            <person name="Vighnesh L."/>
            <person name="Jagadeeshwari U."/>
            <person name="Venkata Ramana C."/>
            <person name="Sasikala C."/>
        </authorList>
    </citation>
    <scope>NUCLEOTIDE SEQUENCE</scope>
    <source>
        <strain evidence="1">JY119</strain>
    </source>
</reference>
<dbReference type="EMBL" id="JAMKPW020000044">
    <property type="protein sequence ID" value="KAK8192674.1"/>
    <property type="molecule type" value="Genomic_DNA"/>
</dbReference>
<protein>
    <submittedName>
        <fullName evidence="1">Uncharacterized protein</fullName>
    </submittedName>
</protein>
<gene>
    <name evidence="1" type="ORF">M8818_007846</name>
</gene>
<name>A0ACC3S2R4_9PEZI</name>
<sequence length="679" mass="72287">MASTALPQGNPLPGPQFSGTAESLPSQQAVVMALSWASAPCLHLECGNEVQGSEMFMTAKRSVKTGLVASAVVSSWTIAATLLTSSTWCFEYGVAGAYYYGAGASVQIFVFAVAAIELKRRAPGAHTFLEVSRVRYGKAGHAVFIIYSTIYALINCVNILVGGSAVFTALTGMNVIAGVWLLPVGVVIYTLTGGIKATILTDYSHTIIIYAMVLAGLFVTYTSSDLLGSPDKVYDLLREATKSAPVSGNAGGEYLTMRSQDGVLLGVVFWCAVFGTTIDVQLFQKAITADPASTLPGYMIGGLSWFSIPFCLATTFGLAARAMQGLPEMHTLTATDISQGLALPYAAQALMGTGGAVFVLIMVFMACTAGFSADIVSIAAVFTYDVYGAYINPKSSGGQLVRMSHYAVIGWSVCMAIIATGITRTTIGVNYLVTCIGVFTSCAVWPIYCTVLWKRQNKIAIIVAPTLGSITAIACWLGSAYALYGSVTVATTSEILPLVVGNAVSLISGALFSIICTFVFGPDDFDWTLLQTGIRIIDDSDIKGLTEEQLAQQLAGETLTPETERSLKRGKFTAIIMATVLCAIFVIIFPMPMYGSDYVFSKPFFRFWVALTFIWAFGAALTITIMPLWEGRKTINMFFSTMILGRGKPRSVIEGQAFQTSESAAVVEVGETKRADGGI</sequence>
<evidence type="ECO:0000313" key="1">
    <source>
        <dbReference type="EMBL" id="KAK8192674.1"/>
    </source>
</evidence>
<evidence type="ECO:0000313" key="2">
    <source>
        <dbReference type="Proteomes" id="UP001320706"/>
    </source>
</evidence>
<proteinExistence type="predicted"/>
<comment type="caution">
    <text evidence="1">The sequence shown here is derived from an EMBL/GenBank/DDBJ whole genome shotgun (WGS) entry which is preliminary data.</text>
</comment>
<accession>A0ACC3S2R4</accession>
<dbReference type="Proteomes" id="UP001320706">
    <property type="component" value="Unassembled WGS sequence"/>
</dbReference>